<comment type="caution">
    <text evidence="6">The sequence shown here is derived from an EMBL/GenBank/DDBJ whole genome shotgun (WGS) entry which is preliminary data.</text>
</comment>
<dbReference type="GO" id="GO:0008757">
    <property type="term" value="F:S-adenosylmethionine-dependent methyltransferase activity"/>
    <property type="evidence" value="ECO:0007669"/>
    <property type="project" value="UniProtKB-ARBA"/>
</dbReference>
<evidence type="ECO:0000256" key="4">
    <source>
        <dbReference type="ARBA" id="ARBA00022691"/>
    </source>
</evidence>
<protein>
    <recommendedName>
        <fullName evidence="8">Elongation factor methyltransferase 7</fullName>
    </recommendedName>
</protein>
<dbReference type="GO" id="GO:0005737">
    <property type="term" value="C:cytoplasm"/>
    <property type="evidence" value="ECO:0007669"/>
    <property type="project" value="TreeGrafter"/>
</dbReference>
<evidence type="ECO:0000313" key="6">
    <source>
        <dbReference type="EMBL" id="GMK53710.1"/>
    </source>
</evidence>
<dbReference type="PANTHER" id="PTHR14614">
    <property type="entry name" value="HEPATOCELLULAR CARCINOMA-ASSOCIATED ANTIGEN"/>
    <property type="match status" value="1"/>
</dbReference>
<evidence type="ECO:0008006" key="8">
    <source>
        <dbReference type="Google" id="ProtNLM"/>
    </source>
</evidence>
<dbReference type="AlphaFoldDB" id="A0AAD3TNU1"/>
<reference evidence="6" key="2">
    <citation type="submission" date="2023-06" db="EMBL/GenBank/DDBJ databases">
        <authorList>
            <person name="Kobayashi Y."/>
            <person name="Kayamori A."/>
            <person name="Aoki K."/>
            <person name="Shiwa Y."/>
            <person name="Fujita N."/>
            <person name="Sugita T."/>
            <person name="Iwasaki W."/>
            <person name="Tanaka N."/>
            <person name="Takashima M."/>
        </authorList>
    </citation>
    <scope>NUCLEOTIDE SEQUENCE</scope>
    <source>
        <strain evidence="6">HIS016</strain>
    </source>
</reference>
<dbReference type="EMBL" id="BTCM01000001">
    <property type="protein sequence ID" value="GMK53710.1"/>
    <property type="molecule type" value="Genomic_DNA"/>
</dbReference>
<dbReference type="Proteomes" id="UP001222932">
    <property type="component" value="Unassembled WGS sequence"/>
</dbReference>
<evidence type="ECO:0000313" key="7">
    <source>
        <dbReference type="Proteomes" id="UP001222932"/>
    </source>
</evidence>
<sequence>MSASDDEDMGLGELMPRSPSPEPIPFSFASYTLPSGVTLPSGESDVSIRLVGTHPLWGHHLWNTARVTTNYILAHPALTKGRRVLELGAGGALPSLAAALGGASFVAATDYNDASLLENIAFNVTANLGDELGGCVHAIGHTWGADVAPLMEGGPYDLVILSDLAFNHSQHPALMRTLDATLAKDGVALVFLTHHRPRLADADMAFFPNLAKRGYGYERVVEEYTGPMFQEDPGDERVRGTVHGFRCWRDESAKVEEEEE</sequence>
<accession>A0AAD3TNU1</accession>
<dbReference type="PROSITE" id="PS51560">
    <property type="entry name" value="SAM_MT_NNT1"/>
    <property type="match status" value="1"/>
</dbReference>
<evidence type="ECO:0000256" key="5">
    <source>
        <dbReference type="SAM" id="MobiDB-lite"/>
    </source>
</evidence>
<dbReference type="InterPro" id="IPR029063">
    <property type="entry name" value="SAM-dependent_MTases_sf"/>
</dbReference>
<gene>
    <name evidence="6" type="primary">EFM7</name>
    <name evidence="6" type="ORF">CspeluHIS016_0102960</name>
</gene>
<dbReference type="Gene3D" id="3.40.50.150">
    <property type="entry name" value="Vaccinia Virus protein VP39"/>
    <property type="match status" value="1"/>
</dbReference>
<name>A0AAD3TNU1_9TREE</name>
<dbReference type="GO" id="GO:0032259">
    <property type="term" value="P:methylation"/>
    <property type="evidence" value="ECO:0007669"/>
    <property type="project" value="UniProtKB-KW"/>
</dbReference>
<keyword evidence="4" id="KW-0949">S-adenosyl-L-methionine</keyword>
<keyword evidence="1" id="KW-0963">Cytoplasm</keyword>
<evidence type="ECO:0000256" key="3">
    <source>
        <dbReference type="ARBA" id="ARBA00022679"/>
    </source>
</evidence>
<dbReference type="InterPro" id="IPR025784">
    <property type="entry name" value="EFM7"/>
</dbReference>
<evidence type="ECO:0000256" key="1">
    <source>
        <dbReference type="ARBA" id="ARBA00022490"/>
    </source>
</evidence>
<feature type="compositionally biased region" description="Acidic residues" evidence="5">
    <location>
        <begin position="1"/>
        <end position="10"/>
    </location>
</feature>
<proteinExistence type="predicted"/>
<dbReference type="CDD" id="cd02440">
    <property type="entry name" value="AdoMet_MTases"/>
    <property type="match status" value="1"/>
</dbReference>
<dbReference type="Pfam" id="PF10294">
    <property type="entry name" value="Methyltransf_16"/>
    <property type="match status" value="1"/>
</dbReference>
<organism evidence="6 7">
    <name type="scientific">Cutaneotrichosporon spelunceum</name>
    <dbReference type="NCBI Taxonomy" id="1672016"/>
    <lineage>
        <taxon>Eukaryota</taxon>
        <taxon>Fungi</taxon>
        <taxon>Dikarya</taxon>
        <taxon>Basidiomycota</taxon>
        <taxon>Agaricomycotina</taxon>
        <taxon>Tremellomycetes</taxon>
        <taxon>Trichosporonales</taxon>
        <taxon>Trichosporonaceae</taxon>
        <taxon>Cutaneotrichosporon</taxon>
    </lineage>
</organism>
<dbReference type="PANTHER" id="PTHR14614:SF10">
    <property type="entry name" value="PROTEIN N-TERMINAL AND LYSINE N-METHYLTRANSFERASE EFM7"/>
    <property type="match status" value="1"/>
</dbReference>
<dbReference type="SUPFAM" id="SSF53335">
    <property type="entry name" value="S-adenosyl-L-methionine-dependent methyltransferases"/>
    <property type="match status" value="1"/>
</dbReference>
<feature type="region of interest" description="Disordered" evidence="5">
    <location>
        <begin position="1"/>
        <end position="21"/>
    </location>
</feature>
<keyword evidence="3" id="KW-0808">Transferase</keyword>
<keyword evidence="7" id="KW-1185">Reference proteome</keyword>
<reference evidence="6" key="1">
    <citation type="journal article" date="2023" name="BMC Genomics">
        <title>Chromosome-level genome assemblies of Cutaneotrichosporon spp. (Trichosporonales, Basidiomycota) reveal imbalanced evolution between nucleotide sequences and chromosome synteny.</title>
        <authorList>
            <person name="Kobayashi Y."/>
            <person name="Kayamori A."/>
            <person name="Aoki K."/>
            <person name="Shiwa Y."/>
            <person name="Matsutani M."/>
            <person name="Fujita N."/>
            <person name="Sugita T."/>
            <person name="Iwasaki W."/>
            <person name="Tanaka N."/>
            <person name="Takashima M."/>
        </authorList>
    </citation>
    <scope>NUCLEOTIDE SEQUENCE</scope>
    <source>
        <strain evidence="6">HIS016</strain>
    </source>
</reference>
<dbReference type="InterPro" id="IPR019410">
    <property type="entry name" value="Methyltransf_16"/>
</dbReference>
<evidence type="ECO:0000256" key="2">
    <source>
        <dbReference type="ARBA" id="ARBA00022603"/>
    </source>
</evidence>
<keyword evidence="2" id="KW-0489">Methyltransferase</keyword>